<evidence type="ECO:0000256" key="4">
    <source>
        <dbReference type="ARBA" id="ARBA00023163"/>
    </source>
</evidence>
<dbReference type="HOGENOM" id="CLU_039613_6_2_9"/>
<dbReference type="RefSeq" id="WP_006907079.1">
    <property type="nucleotide sequence ID" value="NZ_GG665867.1"/>
</dbReference>
<dbReference type="Gene3D" id="3.40.190.290">
    <property type="match status" value="1"/>
</dbReference>
<keyword evidence="2" id="KW-0805">Transcription regulation</keyword>
<dbReference type="GO" id="GO:0003700">
    <property type="term" value="F:DNA-binding transcription factor activity"/>
    <property type="evidence" value="ECO:0007669"/>
    <property type="project" value="InterPro"/>
</dbReference>
<dbReference type="InterPro" id="IPR036388">
    <property type="entry name" value="WH-like_DNA-bd_sf"/>
</dbReference>
<proteinExistence type="inferred from homology"/>
<dbReference type="InterPro" id="IPR036390">
    <property type="entry name" value="WH_DNA-bd_sf"/>
</dbReference>
<dbReference type="InterPro" id="IPR000847">
    <property type="entry name" value="LysR_HTH_N"/>
</dbReference>
<sequence length="314" mass="36274">MDITKLNSFIVLAKKGNFARASELLYISQPALSKRIQSLEEELGVPLFNRIGSRSYLTVEGQNFLRYAQQMVSTYNLAVEDLRQINGLETGTLNFGATNFIGVYIMPSFISRFHKKYPKIHINMIINNSRTILDMLHKNQLEFAAISDYILRDKTSRDQYLSCPFVKDRLKLVVGNAHPLFSRGHCSLKDVENELYISKTKYSSQNQFLEEIFQRHSFDFKNRMVISNQEAVKECVINNIGVSILSTRSVTQEVLHQRLATLSFDEFEIERNIQYTCLKDRHLTPAARIFLDFLRQPMPEPKDSDQSESNIEVV</sequence>
<dbReference type="Pfam" id="PF03466">
    <property type="entry name" value="LysR_substrate"/>
    <property type="match status" value="1"/>
</dbReference>
<protein>
    <submittedName>
        <fullName evidence="6">LysR substrate binding domain protein</fullName>
    </submittedName>
</protein>
<evidence type="ECO:0000256" key="1">
    <source>
        <dbReference type="ARBA" id="ARBA00009437"/>
    </source>
</evidence>
<dbReference type="PANTHER" id="PTHR30126:SF39">
    <property type="entry name" value="HTH-TYPE TRANSCRIPTIONAL REGULATOR CYSL"/>
    <property type="match status" value="1"/>
</dbReference>
<name>C4GDC9_9FIRM</name>
<evidence type="ECO:0000313" key="7">
    <source>
        <dbReference type="Proteomes" id="UP000003494"/>
    </source>
</evidence>
<evidence type="ECO:0000259" key="5">
    <source>
        <dbReference type="PROSITE" id="PS50931"/>
    </source>
</evidence>
<dbReference type="Pfam" id="PF00126">
    <property type="entry name" value="HTH_1"/>
    <property type="match status" value="1"/>
</dbReference>
<keyword evidence="7" id="KW-1185">Reference proteome</keyword>
<evidence type="ECO:0000256" key="3">
    <source>
        <dbReference type="ARBA" id="ARBA00023125"/>
    </source>
</evidence>
<dbReference type="EMBL" id="ACIP02000007">
    <property type="protein sequence ID" value="EEP27408.1"/>
    <property type="molecule type" value="Genomic_DNA"/>
</dbReference>
<comment type="caution">
    <text evidence="6">The sequence shown here is derived from an EMBL/GenBank/DDBJ whole genome shotgun (WGS) entry which is preliminary data.</text>
</comment>
<gene>
    <name evidence="6" type="ORF">GCWU000342_02102</name>
</gene>
<dbReference type="SUPFAM" id="SSF53850">
    <property type="entry name" value="Periplasmic binding protein-like II"/>
    <property type="match status" value="1"/>
</dbReference>
<dbReference type="Gene3D" id="1.10.10.10">
    <property type="entry name" value="Winged helix-like DNA-binding domain superfamily/Winged helix DNA-binding domain"/>
    <property type="match status" value="1"/>
</dbReference>
<dbReference type="Proteomes" id="UP000003494">
    <property type="component" value="Unassembled WGS sequence"/>
</dbReference>
<organism evidence="6 7">
    <name type="scientific">Shuttleworthella satelles DSM 14600</name>
    <dbReference type="NCBI Taxonomy" id="626523"/>
    <lineage>
        <taxon>Bacteria</taxon>
        <taxon>Bacillati</taxon>
        <taxon>Bacillota</taxon>
        <taxon>Clostridia</taxon>
        <taxon>Lachnospirales</taxon>
        <taxon>Lachnospiraceae</taxon>
        <taxon>Shuttleworthella</taxon>
    </lineage>
</organism>
<dbReference type="PRINTS" id="PR00039">
    <property type="entry name" value="HTHLYSR"/>
</dbReference>
<dbReference type="eggNOG" id="COG0583">
    <property type="taxonomic scope" value="Bacteria"/>
</dbReference>
<dbReference type="FunFam" id="1.10.10.10:FF:000001">
    <property type="entry name" value="LysR family transcriptional regulator"/>
    <property type="match status" value="1"/>
</dbReference>
<dbReference type="AlphaFoldDB" id="C4GDC9"/>
<keyword evidence="3" id="KW-0238">DNA-binding</keyword>
<dbReference type="SUPFAM" id="SSF46785">
    <property type="entry name" value="Winged helix' DNA-binding domain"/>
    <property type="match status" value="1"/>
</dbReference>
<evidence type="ECO:0000256" key="2">
    <source>
        <dbReference type="ARBA" id="ARBA00023015"/>
    </source>
</evidence>
<dbReference type="InterPro" id="IPR005119">
    <property type="entry name" value="LysR_subst-bd"/>
</dbReference>
<dbReference type="PROSITE" id="PS50931">
    <property type="entry name" value="HTH_LYSR"/>
    <property type="match status" value="1"/>
</dbReference>
<feature type="domain" description="HTH lysR-type" evidence="5">
    <location>
        <begin position="1"/>
        <end position="58"/>
    </location>
</feature>
<dbReference type="PANTHER" id="PTHR30126">
    <property type="entry name" value="HTH-TYPE TRANSCRIPTIONAL REGULATOR"/>
    <property type="match status" value="1"/>
</dbReference>
<accession>C4GDC9</accession>
<comment type="similarity">
    <text evidence="1">Belongs to the LysR transcriptional regulatory family.</text>
</comment>
<evidence type="ECO:0000313" key="6">
    <source>
        <dbReference type="EMBL" id="EEP27408.1"/>
    </source>
</evidence>
<keyword evidence="4" id="KW-0804">Transcription</keyword>
<reference evidence="6" key="1">
    <citation type="submission" date="2009-04" db="EMBL/GenBank/DDBJ databases">
        <authorList>
            <person name="Weinstock G."/>
            <person name="Sodergren E."/>
            <person name="Clifton S."/>
            <person name="Fulton L."/>
            <person name="Fulton B."/>
            <person name="Courtney L."/>
            <person name="Fronick C."/>
            <person name="Harrison M."/>
            <person name="Strong C."/>
            <person name="Farmer C."/>
            <person name="Delahaunty K."/>
            <person name="Markovic C."/>
            <person name="Hall O."/>
            <person name="Minx P."/>
            <person name="Tomlinson C."/>
            <person name="Mitreva M."/>
            <person name="Nelson J."/>
            <person name="Hou S."/>
            <person name="Wollam A."/>
            <person name="Pepin K.H."/>
            <person name="Johnson M."/>
            <person name="Bhonagiri V."/>
            <person name="Nash W.E."/>
            <person name="Warren W."/>
            <person name="Chinwalla A."/>
            <person name="Mardis E.R."/>
            <person name="Wilson R.K."/>
        </authorList>
    </citation>
    <scope>NUCLEOTIDE SEQUENCE [LARGE SCALE GENOMIC DNA]</scope>
    <source>
        <strain evidence="6">DSM 14600</strain>
    </source>
</reference>
<dbReference type="GO" id="GO:0000976">
    <property type="term" value="F:transcription cis-regulatory region binding"/>
    <property type="evidence" value="ECO:0007669"/>
    <property type="project" value="TreeGrafter"/>
</dbReference>